<evidence type="ECO:0000313" key="3">
    <source>
        <dbReference type="EMBL" id="TSC93051.1"/>
    </source>
</evidence>
<comment type="caution">
    <text evidence="3">The sequence shown here is derived from an EMBL/GenBank/DDBJ whole genome shotgun (WGS) entry which is preliminary data.</text>
</comment>
<name>A0A554LJL3_9BACT</name>
<evidence type="ECO:0000256" key="1">
    <source>
        <dbReference type="SAM" id="Coils"/>
    </source>
</evidence>
<organism evidence="3 4">
    <name type="scientific">Candidatus Berkelbacteria bacterium Licking1014_7</name>
    <dbReference type="NCBI Taxonomy" id="2017147"/>
    <lineage>
        <taxon>Bacteria</taxon>
        <taxon>Candidatus Berkelbacteria</taxon>
    </lineage>
</organism>
<feature type="coiled-coil region" evidence="1">
    <location>
        <begin position="58"/>
        <end position="88"/>
    </location>
</feature>
<evidence type="ECO:0000256" key="2">
    <source>
        <dbReference type="SAM" id="Phobius"/>
    </source>
</evidence>
<dbReference type="Proteomes" id="UP000315689">
    <property type="component" value="Unassembled WGS sequence"/>
</dbReference>
<dbReference type="AlphaFoldDB" id="A0A554LJL3"/>
<feature type="transmembrane region" description="Helical" evidence="2">
    <location>
        <begin position="24"/>
        <end position="46"/>
    </location>
</feature>
<keyword evidence="1" id="KW-0175">Coiled coil</keyword>
<keyword evidence="2" id="KW-0472">Membrane</keyword>
<reference evidence="3 4" key="1">
    <citation type="submission" date="2017-07" db="EMBL/GenBank/DDBJ databases">
        <title>Mechanisms for carbon and nitrogen cycling indicate functional differentiation within the Candidate Phyla Radiation.</title>
        <authorList>
            <person name="Danczak R.E."/>
            <person name="Johnston M.D."/>
            <person name="Kenah C."/>
            <person name="Slattery M."/>
            <person name="Wrighton K.C."/>
            <person name="Wilkins M.J."/>
        </authorList>
    </citation>
    <scope>NUCLEOTIDE SEQUENCE [LARGE SCALE GENOMIC DNA]</scope>
    <source>
        <strain evidence="3">Licking1014_7</strain>
    </source>
</reference>
<keyword evidence="2" id="KW-0812">Transmembrane</keyword>
<evidence type="ECO:0008006" key="5">
    <source>
        <dbReference type="Google" id="ProtNLM"/>
    </source>
</evidence>
<proteinExistence type="predicted"/>
<protein>
    <recommendedName>
        <fullName evidence="5">Cell division protein FtsL</fullName>
    </recommendedName>
</protein>
<dbReference type="EMBL" id="VMGK01000008">
    <property type="protein sequence ID" value="TSC93051.1"/>
    <property type="molecule type" value="Genomic_DNA"/>
</dbReference>
<keyword evidence="2" id="KW-1133">Transmembrane helix</keyword>
<sequence length="100" mass="11412">MLLTNSSSVKQGVRKRTIAKTIKIGPLSLKFITMIIFASIALFYLAQTTQSATKTYKIRELRLTKEELKEENRRLEIEAIRLKSLKEVLKGVEETGLLTE</sequence>
<accession>A0A554LJL3</accession>
<gene>
    <name evidence="3" type="ORF">CEN89_291</name>
</gene>
<evidence type="ECO:0000313" key="4">
    <source>
        <dbReference type="Proteomes" id="UP000315689"/>
    </source>
</evidence>